<dbReference type="PROSITE" id="PS00687">
    <property type="entry name" value="ALDEHYDE_DEHYDR_GLU"/>
    <property type="match status" value="1"/>
</dbReference>
<dbReference type="FunFam" id="3.40.309.10:FF:000004">
    <property type="entry name" value="Succinate-semialdehyde dehydrogenase I"/>
    <property type="match status" value="1"/>
</dbReference>
<evidence type="ECO:0000259" key="5">
    <source>
        <dbReference type="Pfam" id="PF00171"/>
    </source>
</evidence>
<comment type="similarity">
    <text evidence="1 4">Belongs to the aldehyde dehydrogenase family.</text>
</comment>
<dbReference type="InterPro" id="IPR015590">
    <property type="entry name" value="Aldehyde_DH_dom"/>
</dbReference>
<dbReference type="GO" id="GO:0004777">
    <property type="term" value="F:succinate-semialdehyde dehydrogenase (NAD+) activity"/>
    <property type="evidence" value="ECO:0007669"/>
    <property type="project" value="TreeGrafter"/>
</dbReference>
<proteinExistence type="inferred from homology"/>
<feature type="domain" description="Aldehyde dehydrogenase" evidence="5">
    <location>
        <begin position="19"/>
        <end position="475"/>
    </location>
</feature>
<feature type="active site" evidence="3">
    <location>
        <position position="252"/>
    </location>
</feature>
<dbReference type="GO" id="GO:0009450">
    <property type="term" value="P:gamma-aminobutyric acid catabolic process"/>
    <property type="evidence" value="ECO:0007669"/>
    <property type="project" value="TreeGrafter"/>
</dbReference>
<dbReference type="FunFam" id="3.40.605.10:FF:000026">
    <property type="entry name" value="Aldehyde dehydrogenase, putative"/>
    <property type="match status" value="1"/>
</dbReference>
<sequence>MIPSAPTELFIDGAFRPAADGGTFPVEDPATEQILTSVADATVEDGKDAAAAAAAALPEWSRRAPRERAEILRRAFELIIAAKNELAALITAENGKARTDAEAEVAYAAEFFRWYSEEAVRIPGHLGMAPSGERRIIEISQPVGVSLLLTPWNLPAAMITRKVAPALAAGCTVVVKPSRQTPLTSLYLARLLTEAGVPAGVVNVVPTARDVSLTAELVARGPVRALSFTGSTRVGSALLGQAAERVLKTSMELGGNAPFIVFSDADLDAAVSGALVAKMRHNAEACTAANRFYVHASVHDEFVSRLAKGLAELEVGPGHVRSVQVGPMASASARDSLTEAVQSAVDSGGRVVLGGSPLKERGYYFSPTLIDDVPPTAPVLDHELFGPVAPVVSFDSDDAVIEMANGTEMGLGSYVFTQDLRRGLSVAEQLESGMVGLNTGVFSDPAAPFGGVKQSGIGREGGRHGIHEFLETKYIATQW</sequence>
<protein>
    <submittedName>
        <fullName evidence="6">NAD-dependent succinate-semialdehyde dehydrogenase</fullName>
    </submittedName>
</protein>
<evidence type="ECO:0000256" key="2">
    <source>
        <dbReference type="ARBA" id="ARBA00023002"/>
    </source>
</evidence>
<accession>A0A101SEC5</accession>
<dbReference type="CDD" id="cd07103">
    <property type="entry name" value="ALDH_F5_SSADH_GabD"/>
    <property type="match status" value="1"/>
</dbReference>
<comment type="caution">
    <text evidence="6">The sequence shown here is derived from an EMBL/GenBank/DDBJ whole genome shotgun (WGS) entry which is preliminary data.</text>
</comment>
<dbReference type="InterPro" id="IPR050740">
    <property type="entry name" value="Aldehyde_DH_Superfamily"/>
</dbReference>
<dbReference type="InterPro" id="IPR016161">
    <property type="entry name" value="Ald_DH/histidinol_DH"/>
</dbReference>
<dbReference type="AlphaFoldDB" id="A0A101SEC5"/>
<dbReference type="InterPro" id="IPR016162">
    <property type="entry name" value="Ald_DH_N"/>
</dbReference>
<organism evidence="6 7">
    <name type="scientific">Streptomyces canus</name>
    <dbReference type="NCBI Taxonomy" id="58343"/>
    <lineage>
        <taxon>Bacteria</taxon>
        <taxon>Bacillati</taxon>
        <taxon>Actinomycetota</taxon>
        <taxon>Actinomycetes</taxon>
        <taxon>Kitasatosporales</taxon>
        <taxon>Streptomycetaceae</taxon>
        <taxon>Streptomyces</taxon>
        <taxon>Streptomyces aurantiacus group</taxon>
    </lineage>
</organism>
<keyword evidence="2 4" id="KW-0560">Oxidoreductase</keyword>
<dbReference type="STRING" id="58343.AQJ46_11685"/>
<dbReference type="InterPro" id="IPR016163">
    <property type="entry name" value="Ald_DH_C"/>
</dbReference>
<dbReference type="PANTHER" id="PTHR43353:SF5">
    <property type="entry name" value="SUCCINATE-SEMIALDEHYDE DEHYDROGENASE, MITOCHONDRIAL"/>
    <property type="match status" value="1"/>
</dbReference>
<dbReference type="Proteomes" id="UP000053669">
    <property type="component" value="Unassembled WGS sequence"/>
</dbReference>
<evidence type="ECO:0000256" key="1">
    <source>
        <dbReference type="ARBA" id="ARBA00009986"/>
    </source>
</evidence>
<dbReference type="Gene3D" id="3.40.605.10">
    <property type="entry name" value="Aldehyde Dehydrogenase, Chain A, domain 1"/>
    <property type="match status" value="1"/>
</dbReference>
<name>A0A101SEC5_9ACTN</name>
<dbReference type="Gene3D" id="3.40.309.10">
    <property type="entry name" value="Aldehyde Dehydrogenase, Chain A, domain 2"/>
    <property type="match status" value="1"/>
</dbReference>
<dbReference type="Pfam" id="PF00171">
    <property type="entry name" value="Aldedh"/>
    <property type="match status" value="1"/>
</dbReference>
<gene>
    <name evidence="6" type="ORF">AQJ46_11685</name>
</gene>
<reference evidence="6 7" key="1">
    <citation type="submission" date="2015-10" db="EMBL/GenBank/DDBJ databases">
        <title>Draft genome sequence of Streptomyces canus DSM 40017, type strain for the species Streptomyces canus.</title>
        <authorList>
            <person name="Ruckert C."/>
            <person name="Winkler A."/>
            <person name="Kalinowski J."/>
            <person name="Kampfer P."/>
            <person name="Glaeser S."/>
        </authorList>
    </citation>
    <scope>NUCLEOTIDE SEQUENCE [LARGE SCALE GENOMIC DNA]</scope>
    <source>
        <strain evidence="6 7">DSM 40017</strain>
    </source>
</reference>
<evidence type="ECO:0000256" key="3">
    <source>
        <dbReference type="PROSITE-ProRule" id="PRU10007"/>
    </source>
</evidence>
<dbReference type="FunFam" id="3.40.605.10:FF:000063">
    <property type="entry name" value="Succinate-semialdehyde dehydrogenase, mitochondrial"/>
    <property type="match status" value="1"/>
</dbReference>
<dbReference type="SUPFAM" id="SSF53720">
    <property type="entry name" value="ALDH-like"/>
    <property type="match status" value="1"/>
</dbReference>
<evidence type="ECO:0000313" key="7">
    <source>
        <dbReference type="Proteomes" id="UP000053669"/>
    </source>
</evidence>
<dbReference type="PANTHER" id="PTHR43353">
    <property type="entry name" value="SUCCINATE-SEMIALDEHYDE DEHYDROGENASE, MITOCHONDRIAL"/>
    <property type="match status" value="1"/>
</dbReference>
<dbReference type="InterPro" id="IPR029510">
    <property type="entry name" value="Ald_DH_CS_GLU"/>
</dbReference>
<dbReference type="EMBL" id="LMWU01000010">
    <property type="protein sequence ID" value="KUN72732.1"/>
    <property type="molecule type" value="Genomic_DNA"/>
</dbReference>
<dbReference type="RefSeq" id="WP_059205486.1">
    <property type="nucleotide sequence ID" value="NZ_KQ948658.1"/>
</dbReference>
<evidence type="ECO:0000313" key="6">
    <source>
        <dbReference type="EMBL" id="KUN72732.1"/>
    </source>
</evidence>
<evidence type="ECO:0000256" key="4">
    <source>
        <dbReference type="RuleBase" id="RU003345"/>
    </source>
</evidence>